<dbReference type="InterPro" id="IPR006757">
    <property type="entry name" value="OGF_rcpt"/>
</dbReference>
<dbReference type="Pfam" id="PF04664">
    <property type="entry name" value="OGFr_N"/>
    <property type="match status" value="1"/>
</dbReference>
<sequence length="156" mass="17501">MDEAIAGPIHAFLASQGRDARGRTLATVLDFDDARIESTHDFIQWLFPLREASQAVPGSPVLGEAEAEAIRRDRMAQAGLMAARVRMMRFYVLTRGWLTAFDHNHLRITRILTSLRDLVGLEEARAFLADILRLNEAAGSPVNPESLAYWRRAVED</sequence>
<dbReference type="PANTHER" id="PTHR14015">
    <property type="entry name" value="OPIOID GROWTH FACTOR RECEPTOR OGFR ZETA-TYPE OPIOID RECEPTOR"/>
    <property type="match status" value="1"/>
</dbReference>
<dbReference type="GO" id="GO:0140625">
    <property type="term" value="F:opioid growth factor receptor activity"/>
    <property type="evidence" value="ECO:0007669"/>
    <property type="project" value="InterPro"/>
</dbReference>
<dbReference type="GO" id="GO:0016020">
    <property type="term" value="C:membrane"/>
    <property type="evidence" value="ECO:0007669"/>
    <property type="project" value="InterPro"/>
</dbReference>
<dbReference type="PANTHER" id="PTHR14015:SF2">
    <property type="entry name" value="OPIOID GROWTH FACTOR RECEPTOR (OGFR) CONSERVED DOMAIN-CONTAINING PROTEIN"/>
    <property type="match status" value="1"/>
</dbReference>
<comment type="caution">
    <text evidence="2">The sequence shown here is derived from an EMBL/GenBank/DDBJ whole genome shotgun (WGS) entry which is preliminary data.</text>
</comment>
<dbReference type="Proteomes" id="UP000297535">
    <property type="component" value="Unassembled WGS sequence"/>
</dbReference>
<dbReference type="RefSeq" id="WP_135412576.1">
    <property type="nucleotide sequence ID" value="NZ_SRLB01000001.1"/>
</dbReference>
<evidence type="ECO:0000313" key="2">
    <source>
        <dbReference type="EMBL" id="TGE02377.1"/>
    </source>
</evidence>
<proteinExistence type="predicted"/>
<feature type="domain" description="Opioid growth factor receptor (OGFr) conserved" evidence="1">
    <location>
        <begin position="34"/>
        <end position="93"/>
    </location>
</feature>
<evidence type="ECO:0000259" key="1">
    <source>
        <dbReference type="Pfam" id="PF04664"/>
    </source>
</evidence>
<dbReference type="InterPro" id="IPR039574">
    <property type="entry name" value="OGFr"/>
</dbReference>
<evidence type="ECO:0000313" key="3">
    <source>
        <dbReference type="Proteomes" id="UP000297535"/>
    </source>
</evidence>
<reference evidence="2 3" key="1">
    <citation type="submission" date="2019-04" db="EMBL/GenBank/DDBJ databases">
        <authorList>
            <person name="Feng G."/>
            <person name="Zhu H."/>
        </authorList>
    </citation>
    <scope>NUCLEOTIDE SEQUENCE [LARGE SCALE GENOMIC DNA]</scope>
    <source>
        <strain evidence="2 3">6HR-1</strain>
    </source>
</reference>
<name>A0A4Z0NXI9_9HYPH</name>
<dbReference type="OrthoDB" id="273514at2"/>
<keyword evidence="3" id="KW-1185">Reference proteome</keyword>
<protein>
    <recommendedName>
        <fullName evidence="1">Opioid growth factor receptor (OGFr) conserved domain-containing protein</fullName>
    </recommendedName>
</protein>
<dbReference type="AlphaFoldDB" id="A0A4Z0NXI9"/>
<accession>A0A4Z0NXI9</accession>
<gene>
    <name evidence="2" type="ORF">EU555_00940</name>
</gene>
<organism evidence="2 3">
    <name type="scientific">Methylobacterium nonmethylotrophicum</name>
    <dbReference type="NCBI Taxonomy" id="1141884"/>
    <lineage>
        <taxon>Bacteria</taxon>
        <taxon>Pseudomonadati</taxon>
        <taxon>Pseudomonadota</taxon>
        <taxon>Alphaproteobacteria</taxon>
        <taxon>Hyphomicrobiales</taxon>
        <taxon>Methylobacteriaceae</taxon>
        <taxon>Methylobacterium</taxon>
    </lineage>
</organism>
<dbReference type="EMBL" id="SRLB01000001">
    <property type="protein sequence ID" value="TGE02377.1"/>
    <property type="molecule type" value="Genomic_DNA"/>
</dbReference>